<keyword evidence="2" id="KW-0406">Ion transport</keyword>
<dbReference type="PANTHER" id="PTHR30006:SF15">
    <property type="entry name" value="IRON-UTILIZATION PERIPLASMIC PROTEIN"/>
    <property type="match status" value="1"/>
</dbReference>
<name>R4YX24_9ACTN</name>
<evidence type="ECO:0000256" key="1">
    <source>
        <dbReference type="ARBA" id="ARBA00008520"/>
    </source>
</evidence>
<feature type="binding site" evidence="4">
    <location>
        <position position="231"/>
    </location>
    <ligand>
        <name>Fe cation</name>
        <dbReference type="ChEBI" id="CHEBI:24875"/>
    </ligand>
</feature>
<dbReference type="PANTHER" id="PTHR30006">
    <property type="entry name" value="THIAMINE-BINDING PERIPLASMIC PROTEIN-RELATED"/>
    <property type="match status" value="1"/>
</dbReference>
<dbReference type="GO" id="GO:0030288">
    <property type="term" value="C:outer membrane-bounded periplasmic space"/>
    <property type="evidence" value="ECO:0007669"/>
    <property type="project" value="TreeGrafter"/>
</dbReference>
<dbReference type="STRING" id="1229780.BN381_130198"/>
<comment type="caution">
    <text evidence="6">The sequence shown here is derived from an EMBL/GenBank/DDBJ whole genome shotgun (WGS) entry which is preliminary data.</text>
</comment>
<gene>
    <name evidence="6" type="ORF">BN381_130198</name>
</gene>
<evidence type="ECO:0000256" key="3">
    <source>
        <dbReference type="ARBA" id="ARBA00022729"/>
    </source>
</evidence>
<feature type="signal peptide" evidence="5">
    <location>
        <begin position="1"/>
        <end position="24"/>
    </location>
</feature>
<dbReference type="eggNOG" id="COG1840">
    <property type="taxonomic scope" value="Bacteria"/>
</dbReference>
<keyword evidence="2" id="KW-0813">Transport</keyword>
<reference evidence="6 7" key="1">
    <citation type="journal article" date="2013" name="ISME J.">
        <title>Metabolic model for the filamentous 'Candidatus Microthrix parvicella' based on genomic and metagenomic analyses.</title>
        <authorList>
            <person name="Jon McIlroy S."/>
            <person name="Kristiansen R."/>
            <person name="Albertsen M."/>
            <person name="Michael Karst S."/>
            <person name="Rossetti S."/>
            <person name="Lund Nielsen J."/>
            <person name="Tandoi V."/>
            <person name="James Seviour R."/>
            <person name="Nielsen P.H."/>
        </authorList>
    </citation>
    <scope>NUCLEOTIDE SEQUENCE [LARGE SCALE GENOMIC DNA]</scope>
    <source>
        <strain evidence="6 7">RN1</strain>
    </source>
</reference>
<keyword evidence="7" id="KW-1185">Reference proteome</keyword>
<dbReference type="Gene3D" id="3.40.190.10">
    <property type="entry name" value="Periplasmic binding protein-like II"/>
    <property type="match status" value="2"/>
</dbReference>
<dbReference type="InterPro" id="IPR026045">
    <property type="entry name" value="Ferric-bd"/>
</dbReference>
<protein>
    <submittedName>
        <fullName evidence="6">Putative Fe(3+)-binding periplasmic protein</fullName>
    </submittedName>
</protein>
<proteinExistence type="inferred from homology"/>
<sequence>MVRKRGLRVGKVVAGALAMAMAVAGCGGGEDSETTSSGGGVTLTMYTDQHAELIEGLTQAYTKATGVKFNIQNDATVGQIEAEGSASKADLFLSEDPTPAARLGADGLLAPVKASTLAQVRPGLSSGKGLWVAYAARSRVLLYNPKLIDEADLPATLADIVDPKYQGKFAWAPSGAFVATTQYLLETEGEKATREFLDGINANGLNEKKNGNVRDTVEAGKHAMGLSNHYYWWVLATESGGPDALASKIHHFPVEDPGNLVLSSGAGVLKSSKNAEESQKFLAWLTSKDGGQDVIANGDPQVSEAQYPVAPGVASAVAGDLSEVKSPKFDMDQLADSAEAQDLLKELGMSSG</sequence>
<dbReference type="PIRSF" id="PIRSF002825">
    <property type="entry name" value="CfbpA"/>
    <property type="match status" value="1"/>
</dbReference>
<dbReference type="Pfam" id="PF01547">
    <property type="entry name" value="SBP_bac_1"/>
    <property type="match status" value="1"/>
</dbReference>
<keyword evidence="2" id="KW-0410">Iron transport</keyword>
<evidence type="ECO:0000313" key="7">
    <source>
        <dbReference type="Proteomes" id="UP000018291"/>
    </source>
</evidence>
<dbReference type="OrthoDB" id="9769567at2"/>
<keyword evidence="4" id="KW-0479">Metal-binding</keyword>
<feature type="binding site" evidence="4">
    <location>
        <position position="230"/>
    </location>
    <ligand>
        <name>Fe cation</name>
        <dbReference type="ChEBI" id="CHEBI:24875"/>
    </ligand>
</feature>
<dbReference type="Proteomes" id="UP000018291">
    <property type="component" value="Unassembled WGS sequence"/>
</dbReference>
<comment type="similarity">
    <text evidence="1">Belongs to the bacterial solute-binding protein 1 family.</text>
</comment>
<evidence type="ECO:0000256" key="2">
    <source>
        <dbReference type="ARBA" id="ARBA00022496"/>
    </source>
</evidence>
<dbReference type="GO" id="GO:0046872">
    <property type="term" value="F:metal ion binding"/>
    <property type="evidence" value="ECO:0007669"/>
    <property type="project" value="UniProtKB-KW"/>
</dbReference>
<evidence type="ECO:0000313" key="6">
    <source>
        <dbReference type="EMBL" id="CCM62640.1"/>
    </source>
</evidence>
<dbReference type="SUPFAM" id="SSF53850">
    <property type="entry name" value="Periplasmic binding protein-like II"/>
    <property type="match status" value="1"/>
</dbReference>
<dbReference type="EMBL" id="CANL01000005">
    <property type="protein sequence ID" value="CCM62640.1"/>
    <property type="molecule type" value="Genomic_DNA"/>
</dbReference>
<dbReference type="GO" id="GO:0006826">
    <property type="term" value="P:iron ion transport"/>
    <property type="evidence" value="ECO:0007669"/>
    <property type="project" value="UniProtKB-KW"/>
</dbReference>
<feature type="binding site" evidence="4">
    <location>
        <position position="50"/>
    </location>
    <ligand>
        <name>Fe cation</name>
        <dbReference type="ChEBI" id="CHEBI:24875"/>
    </ligand>
</feature>
<dbReference type="AlphaFoldDB" id="R4YX24"/>
<keyword evidence="4" id="KW-0408">Iron</keyword>
<organism evidence="6 7">
    <name type="scientific">Candidatus Neomicrothrix parvicella RN1</name>
    <dbReference type="NCBI Taxonomy" id="1229780"/>
    <lineage>
        <taxon>Bacteria</taxon>
        <taxon>Bacillati</taxon>
        <taxon>Actinomycetota</taxon>
        <taxon>Acidimicrobiia</taxon>
        <taxon>Acidimicrobiales</taxon>
        <taxon>Microthrixaceae</taxon>
        <taxon>Candidatus Neomicrothrix</taxon>
    </lineage>
</organism>
<dbReference type="PROSITE" id="PS51257">
    <property type="entry name" value="PROKAR_LIPOPROTEIN"/>
    <property type="match status" value="1"/>
</dbReference>
<accession>R4YX24</accession>
<evidence type="ECO:0000256" key="4">
    <source>
        <dbReference type="PIRSR" id="PIRSR002825-1"/>
    </source>
</evidence>
<evidence type="ECO:0000256" key="5">
    <source>
        <dbReference type="SAM" id="SignalP"/>
    </source>
</evidence>
<feature type="chain" id="PRO_5039329560" evidence="5">
    <location>
        <begin position="25"/>
        <end position="352"/>
    </location>
</feature>
<dbReference type="InterPro" id="IPR006059">
    <property type="entry name" value="SBP"/>
</dbReference>
<dbReference type="RefSeq" id="WP_012224183.1">
    <property type="nucleotide sequence ID" value="NZ_HG422565.1"/>
</dbReference>
<dbReference type="HOGENOM" id="CLU_026974_2_0_11"/>
<keyword evidence="3 5" id="KW-0732">Signal</keyword>
<feature type="binding site" evidence="4">
    <location>
        <position position="95"/>
    </location>
    <ligand>
        <name>Fe cation</name>
        <dbReference type="ChEBI" id="CHEBI:24875"/>
    </ligand>
</feature>